<evidence type="ECO:0000313" key="3">
    <source>
        <dbReference type="Proteomes" id="UP000315017"/>
    </source>
</evidence>
<keyword evidence="2" id="KW-0503">Monooxygenase</keyword>
<dbReference type="Proteomes" id="UP000315017">
    <property type="component" value="Chromosome"/>
</dbReference>
<dbReference type="Gene3D" id="3.30.70.100">
    <property type="match status" value="1"/>
</dbReference>
<reference evidence="2 3" key="1">
    <citation type="submission" date="2019-02" db="EMBL/GenBank/DDBJ databases">
        <title>Deep-cultivation of Planctomycetes and their phenomic and genomic characterization uncovers novel biology.</title>
        <authorList>
            <person name="Wiegand S."/>
            <person name="Jogler M."/>
            <person name="Boedeker C."/>
            <person name="Pinto D."/>
            <person name="Vollmers J."/>
            <person name="Rivas-Marin E."/>
            <person name="Kohn T."/>
            <person name="Peeters S.H."/>
            <person name="Heuer A."/>
            <person name="Rast P."/>
            <person name="Oberbeckmann S."/>
            <person name="Bunk B."/>
            <person name="Jeske O."/>
            <person name="Meyerdierks A."/>
            <person name="Storesund J.E."/>
            <person name="Kallscheuer N."/>
            <person name="Luecker S."/>
            <person name="Lage O.M."/>
            <person name="Pohl T."/>
            <person name="Merkel B.J."/>
            <person name="Hornburger P."/>
            <person name="Mueller R.-W."/>
            <person name="Bruemmer F."/>
            <person name="Labrenz M."/>
            <person name="Spormann A.M."/>
            <person name="Op den Camp H."/>
            <person name="Overmann J."/>
            <person name="Amann R."/>
            <person name="Jetten M.S.M."/>
            <person name="Mascher T."/>
            <person name="Medema M.H."/>
            <person name="Devos D.P."/>
            <person name="Kaster A.-K."/>
            <person name="Ovreas L."/>
            <person name="Rohde M."/>
            <person name="Galperin M.Y."/>
            <person name="Jogler C."/>
        </authorList>
    </citation>
    <scope>NUCLEOTIDE SEQUENCE [LARGE SCALE GENOMIC DNA]</scope>
    <source>
        <strain evidence="2 3">ETA_A8</strain>
    </source>
</reference>
<evidence type="ECO:0000259" key="1">
    <source>
        <dbReference type="PROSITE" id="PS51725"/>
    </source>
</evidence>
<name>A0A517Y403_9BACT</name>
<dbReference type="GO" id="GO:0004497">
    <property type="term" value="F:monooxygenase activity"/>
    <property type="evidence" value="ECO:0007669"/>
    <property type="project" value="UniProtKB-KW"/>
</dbReference>
<sequence length="103" mass="11408">MIHVIATIELAPNSREVYLTEFRKIIDDVRAEQGCIEYGPAIDASTDLSNQAKVGPDKVIVIEKWADVAALKAHSVAPHMQAYRVNVKDYVRGVHLLVLDPAE</sequence>
<dbReference type="PROSITE" id="PS51725">
    <property type="entry name" value="ABM"/>
    <property type="match status" value="1"/>
</dbReference>
<dbReference type="OrthoDB" id="287932at2"/>
<dbReference type="RefSeq" id="WP_145083134.1">
    <property type="nucleotide sequence ID" value="NZ_CP036274.1"/>
</dbReference>
<accession>A0A517Y403</accession>
<dbReference type="InterPro" id="IPR050744">
    <property type="entry name" value="AI-2_Isomerase_LsrG"/>
</dbReference>
<proteinExistence type="predicted"/>
<keyword evidence="3" id="KW-1185">Reference proteome</keyword>
<dbReference type="EMBL" id="CP036274">
    <property type="protein sequence ID" value="QDU24981.1"/>
    <property type="molecule type" value="Genomic_DNA"/>
</dbReference>
<dbReference type="PANTHER" id="PTHR33336">
    <property type="entry name" value="QUINOL MONOOXYGENASE YGIN-RELATED"/>
    <property type="match status" value="1"/>
</dbReference>
<dbReference type="GO" id="GO:0005829">
    <property type="term" value="C:cytosol"/>
    <property type="evidence" value="ECO:0007669"/>
    <property type="project" value="TreeGrafter"/>
</dbReference>
<evidence type="ECO:0000313" key="2">
    <source>
        <dbReference type="EMBL" id="QDU24981.1"/>
    </source>
</evidence>
<dbReference type="Pfam" id="PF03992">
    <property type="entry name" value="ABM"/>
    <property type="match status" value="1"/>
</dbReference>
<dbReference type="SUPFAM" id="SSF54909">
    <property type="entry name" value="Dimeric alpha+beta barrel"/>
    <property type="match status" value="1"/>
</dbReference>
<dbReference type="InterPro" id="IPR011008">
    <property type="entry name" value="Dimeric_a/b-barrel"/>
</dbReference>
<dbReference type="AlphaFoldDB" id="A0A517Y403"/>
<dbReference type="KEGG" id="aagg:ETAA8_00420"/>
<dbReference type="InterPro" id="IPR007138">
    <property type="entry name" value="ABM_dom"/>
</dbReference>
<gene>
    <name evidence="2" type="primary">ygiN_1</name>
    <name evidence="2" type="ORF">ETAA8_00420</name>
</gene>
<keyword evidence="2" id="KW-0560">Oxidoreductase</keyword>
<organism evidence="2 3">
    <name type="scientific">Anatilimnocola aggregata</name>
    <dbReference type="NCBI Taxonomy" id="2528021"/>
    <lineage>
        <taxon>Bacteria</taxon>
        <taxon>Pseudomonadati</taxon>
        <taxon>Planctomycetota</taxon>
        <taxon>Planctomycetia</taxon>
        <taxon>Pirellulales</taxon>
        <taxon>Pirellulaceae</taxon>
        <taxon>Anatilimnocola</taxon>
    </lineage>
</organism>
<dbReference type="EC" id="1.-.-.-" evidence="2"/>
<feature type="domain" description="ABM" evidence="1">
    <location>
        <begin position="2"/>
        <end position="99"/>
    </location>
</feature>
<protein>
    <submittedName>
        <fullName evidence="2">Putative quinol monooxygenase YgiN</fullName>
        <ecNumber evidence="2">1.-.-.-</ecNumber>
    </submittedName>
</protein>
<dbReference type="PANTHER" id="PTHR33336:SF3">
    <property type="entry name" value="ABM DOMAIN-CONTAINING PROTEIN"/>
    <property type="match status" value="1"/>
</dbReference>